<comment type="caution">
    <text evidence="2">The sequence shown here is derived from an EMBL/GenBank/DDBJ whole genome shotgun (WGS) entry which is preliminary data.</text>
</comment>
<sequence length="91" mass="10480">MKKADKQQAQVEADAATESEKKKEHKWELTWLRQQRYRERIWAEKAGTPEEESDKNETNPSDSKPDTHPNVVSDIATISRAGFEGWHAGRC</sequence>
<evidence type="ECO:0000313" key="3">
    <source>
        <dbReference type="Proteomes" id="UP000772434"/>
    </source>
</evidence>
<proteinExistence type="predicted"/>
<feature type="region of interest" description="Disordered" evidence="1">
    <location>
        <begin position="1"/>
        <end position="26"/>
    </location>
</feature>
<dbReference type="Proteomes" id="UP000772434">
    <property type="component" value="Unassembled WGS sequence"/>
</dbReference>
<organism evidence="2 3">
    <name type="scientific">Rhodocollybia butyracea</name>
    <dbReference type="NCBI Taxonomy" id="206335"/>
    <lineage>
        <taxon>Eukaryota</taxon>
        <taxon>Fungi</taxon>
        <taxon>Dikarya</taxon>
        <taxon>Basidiomycota</taxon>
        <taxon>Agaricomycotina</taxon>
        <taxon>Agaricomycetes</taxon>
        <taxon>Agaricomycetidae</taxon>
        <taxon>Agaricales</taxon>
        <taxon>Marasmiineae</taxon>
        <taxon>Omphalotaceae</taxon>
        <taxon>Rhodocollybia</taxon>
    </lineage>
</organism>
<reference evidence="2" key="1">
    <citation type="submission" date="2020-11" db="EMBL/GenBank/DDBJ databases">
        <authorList>
            <consortium name="DOE Joint Genome Institute"/>
            <person name="Ahrendt S."/>
            <person name="Riley R."/>
            <person name="Andreopoulos W."/>
            <person name="Labutti K."/>
            <person name="Pangilinan J."/>
            <person name="Ruiz-Duenas F.J."/>
            <person name="Barrasa J.M."/>
            <person name="Sanchez-Garcia M."/>
            <person name="Camarero S."/>
            <person name="Miyauchi S."/>
            <person name="Serrano A."/>
            <person name="Linde D."/>
            <person name="Babiker R."/>
            <person name="Drula E."/>
            <person name="Ayuso-Fernandez I."/>
            <person name="Pacheco R."/>
            <person name="Padilla G."/>
            <person name="Ferreira P."/>
            <person name="Barriuso J."/>
            <person name="Kellner H."/>
            <person name="Castanera R."/>
            <person name="Alfaro M."/>
            <person name="Ramirez L."/>
            <person name="Pisabarro A.G."/>
            <person name="Kuo A."/>
            <person name="Tritt A."/>
            <person name="Lipzen A."/>
            <person name="He G."/>
            <person name="Yan M."/>
            <person name="Ng V."/>
            <person name="Cullen D."/>
            <person name="Martin F."/>
            <person name="Rosso M.-N."/>
            <person name="Henrissat B."/>
            <person name="Hibbett D."/>
            <person name="Martinez A.T."/>
            <person name="Grigoriev I.V."/>
        </authorList>
    </citation>
    <scope>NUCLEOTIDE SEQUENCE</scope>
    <source>
        <strain evidence="2">AH 40177</strain>
    </source>
</reference>
<dbReference type="EMBL" id="JADNRY010000086">
    <property type="protein sequence ID" value="KAF9066544.1"/>
    <property type="molecule type" value="Genomic_DNA"/>
</dbReference>
<evidence type="ECO:0000256" key="1">
    <source>
        <dbReference type="SAM" id="MobiDB-lite"/>
    </source>
</evidence>
<protein>
    <submittedName>
        <fullName evidence="2">Uncharacterized protein</fullName>
    </submittedName>
</protein>
<gene>
    <name evidence="2" type="ORF">BDP27DRAFT_1227391</name>
</gene>
<keyword evidence="3" id="KW-1185">Reference proteome</keyword>
<name>A0A9P5U5C4_9AGAR</name>
<accession>A0A9P5U5C4</accession>
<feature type="region of interest" description="Disordered" evidence="1">
    <location>
        <begin position="42"/>
        <end position="76"/>
    </location>
</feature>
<dbReference type="AlphaFoldDB" id="A0A9P5U5C4"/>
<evidence type="ECO:0000313" key="2">
    <source>
        <dbReference type="EMBL" id="KAF9066544.1"/>
    </source>
</evidence>